<evidence type="ECO:0000313" key="2">
    <source>
        <dbReference type="EMBL" id="KAG5653263.1"/>
    </source>
</evidence>
<dbReference type="AlphaFoldDB" id="A0A9P7KK31"/>
<keyword evidence="3" id="KW-1185">Reference proteome</keyword>
<feature type="compositionally biased region" description="Basic and acidic residues" evidence="1">
    <location>
        <begin position="129"/>
        <end position="145"/>
    </location>
</feature>
<feature type="compositionally biased region" description="Pro residues" evidence="1">
    <location>
        <begin position="230"/>
        <end position="242"/>
    </location>
</feature>
<accession>A0A9P7KK31</accession>
<evidence type="ECO:0000256" key="1">
    <source>
        <dbReference type="SAM" id="MobiDB-lite"/>
    </source>
</evidence>
<evidence type="ECO:0000313" key="3">
    <source>
        <dbReference type="Proteomes" id="UP000717328"/>
    </source>
</evidence>
<organism evidence="2 3">
    <name type="scientific">Sphagnurus paluster</name>
    <dbReference type="NCBI Taxonomy" id="117069"/>
    <lineage>
        <taxon>Eukaryota</taxon>
        <taxon>Fungi</taxon>
        <taxon>Dikarya</taxon>
        <taxon>Basidiomycota</taxon>
        <taxon>Agaricomycotina</taxon>
        <taxon>Agaricomycetes</taxon>
        <taxon>Agaricomycetidae</taxon>
        <taxon>Agaricales</taxon>
        <taxon>Tricholomatineae</taxon>
        <taxon>Lyophyllaceae</taxon>
        <taxon>Sphagnurus</taxon>
    </lineage>
</organism>
<name>A0A9P7KK31_9AGAR</name>
<protein>
    <submittedName>
        <fullName evidence="2">Uncharacterized protein</fullName>
    </submittedName>
</protein>
<gene>
    <name evidence="2" type="ORF">H0H81_001423</name>
</gene>
<reference evidence="2" key="2">
    <citation type="submission" date="2021-10" db="EMBL/GenBank/DDBJ databases">
        <title>Phylogenomics reveals ancestral predisposition of the termite-cultivated fungus Termitomyces towards a domesticated lifestyle.</title>
        <authorList>
            <person name="Auxier B."/>
            <person name="Grum-Grzhimaylo A."/>
            <person name="Cardenas M.E."/>
            <person name="Lodge J.D."/>
            <person name="Laessoe T."/>
            <person name="Pedersen O."/>
            <person name="Smith M.E."/>
            <person name="Kuyper T.W."/>
            <person name="Franco-Molano E.A."/>
            <person name="Baroni T.J."/>
            <person name="Aanen D.K."/>
        </authorList>
    </citation>
    <scope>NUCLEOTIDE SEQUENCE</scope>
    <source>
        <strain evidence="2">D49</strain>
    </source>
</reference>
<reference evidence="2" key="1">
    <citation type="submission" date="2021-02" db="EMBL/GenBank/DDBJ databases">
        <authorList>
            <person name="Nieuwenhuis M."/>
            <person name="Van De Peppel L.J.J."/>
        </authorList>
    </citation>
    <scope>NUCLEOTIDE SEQUENCE</scope>
    <source>
        <strain evidence="2">D49</strain>
    </source>
</reference>
<sequence>MEVVKSEDQIEPPSGDPIGSAPIRMRSPTPTKPDLSVQTEARVEISNAVHIETNAQPKIEMGSVSDVQRETNHSMGYVEPEEAVQVPSPLVPLEGVFQPGSPEKKLKNPSQSAPPPEPENIADSSIRSPPREPLADRHPETKMDVDPVENPVDLKRRDRSPSPPRHPRFRGPPPQQASAHPRRVSRSPPRGPRNQSTHYPPHSRSNGTPTGPASSYAPGPRGQRRQYPTHLPPTSLPSPPNPQQNIVQPLVVQEQPIATPPPAPEPEVAKLPLPPIPVKKLLTSLTPELDAEIARLQAHRAHLASEYIQLAKGTRRALHELDTATIDLRAAELRRKVADNQYERAKNAIIGVEYVPVDTSII</sequence>
<feature type="compositionally biased region" description="Polar residues" evidence="1">
    <location>
        <begin position="194"/>
        <end position="213"/>
    </location>
</feature>
<dbReference type="Proteomes" id="UP000717328">
    <property type="component" value="Unassembled WGS sequence"/>
</dbReference>
<dbReference type="OrthoDB" id="3269397at2759"/>
<proteinExistence type="predicted"/>
<dbReference type="EMBL" id="JABCKI010000063">
    <property type="protein sequence ID" value="KAG5653263.1"/>
    <property type="molecule type" value="Genomic_DNA"/>
</dbReference>
<feature type="region of interest" description="Disordered" evidence="1">
    <location>
        <begin position="1"/>
        <end position="245"/>
    </location>
</feature>
<comment type="caution">
    <text evidence="2">The sequence shown here is derived from an EMBL/GenBank/DDBJ whole genome shotgun (WGS) entry which is preliminary data.</text>
</comment>